<dbReference type="PANTHER" id="PTHR43345">
    <property type="entry name" value="3-ISOPROPYLMALATE DEHYDRATASE SMALL SUBUNIT 2-RELATED-RELATED"/>
    <property type="match status" value="1"/>
</dbReference>
<reference evidence="4 5" key="1">
    <citation type="submission" date="2020-04" db="EMBL/GenBank/DDBJ databases">
        <title>Ramlibacter sp. G-1-2-2 isolated from soil.</title>
        <authorList>
            <person name="Dahal R.H."/>
        </authorList>
    </citation>
    <scope>NUCLEOTIDE SEQUENCE [LARGE SCALE GENOMIC DNA]</scope>
    <source>
        <strain evidence="4 5">G-1-2-2</strain>
    </source>
</reference>
<dbReference type="Proteomes" id="UP000541185">
    <property type="component" value="Unassembled WGS sequence"/>
</dbReference>
<dbReference type="NCBIfam" id="TIGR02087">
    <property type="entry name" value="LEUD_arch"/>
    <property type="match status" value="1"/>
</dbReference>
<evidence type="ECO:0000259" key="3">
    <source>
        <dbReference type="Pfam" id="PF00694"/>
    </source>
</evidence>
<dbReference type="GO" id="GO:0003861">
    <property type="term" value="F:3-isopropylmalate dehydratase activity"/>
    <property type="evidence" value="ECO:0007669"/>
    <property type="project" value="UniProtKB-EC"/>
</dbReference>
<dbReference type="InterPro" id="IPR015928">
    <property type="entry name" value="Aconitase/3IPM_dehydase_swvl"/>
</dbReference>
<sequence>MPEKLIRAGAYRVGDDVKALEIMPTRFKSSNALSDAELAKAAFADLDPAFSAKALAGEYGIVVAGVNFGGGGKTVEGPVFALRGAGIQLVIADGFARYFLRNAINNGFAILVCEGISQAVQTGQALSVDLAAGRITNEATGQVLQATPLSPTALEILAAGGLVPYAQRKLAQRAAAAA</sequence>
<dbReference type="Pfam" id="PF00694">
    <property type="entry name" value="Aconitase_C"/>
    <property type="match status" value="1"/>
</dbReference>
<comment type="similarity">
    <text evidence="1">Belongs to the LeuD family. LeuD type 2 subfamily.</text>
</comment>
<evidence type="ECO:0000313" key="4">
    <source>
        <dbReference type="EMBL" id="NML44850.1"/>
    </source>
</evidence>
<organism evidence="4 5">
    <name type="scientific">Ramlibacter agri</name>
    <dbReference type="NCBI Taxonomy" id="2728837"/>
    <lineage>
        <taxon>Bacteria</taxon>
        <taxon>Pseudomonadati</taxon>
        <taxon>Pseudomonadota</taxon>
        <taxon>Betaproteobacteria</taxon>
        <taxon>Burkholderiales</taxon>
        <taxon>Comamonadaceae</taxon>
        <taxon>Ramlibacter</taxon>
    </lineage>
</organism>
<dbReference type="RefSeq" id="WP_169418950.1">
    <property type="nucleotide sequence ID" value="NZ_JABBFX010000001.1"/>
</dbReference>
<evidence type="ECO:0000313" key="5">
    <source>
        <dbReference type="Proteomes" id="UP000541185"/>
    </source>
</evidence>
<gene>
    <name evidence="4" type="primary">leuD</name>
    <name evidence="4" type="ORF">HHL11_13920</name>
</gene>
<dbReference type="PANTHER" id="PTHR43345:SF2">
    <property type="entry name" value="3-ISOPROPYLMALATE DEHYDRATASE SMALL SUBUNIT 1"/>
    <property type="match status" value="1"/>
</dbReference>
<dbReference type="AlphaFoldDB" id="A0A848H6C6"/>
<accession>A0A848H6C6</accession>
<evidence type="ECO:0000256" key="1">
    <source>
        <dbReference type="ARBA" id="ARBA00009869"/>
    </source>
</evidence>
<dbReference type="EC" id="4.2.1.33" evidence="4"/>
<comment type="caution">
    <text evidence="4">The sequence shown here is derived from an EMBL/GenBank/DDBJ whole genome shotgun (WGS) entry which is preliminary data.</text>
</comment>
<keyword evidence="2 4" id="KW-0456">Lyase</keyword>
<protein>
    <submittedName>
        <fullName evidence="4">3-isopropylmalate dehydratase small subunit</fullName>
        <ecNumber evidence="4">4.2.1.33</ecNumber>
    </submittedName>
</protein>
<dbReference type="EMBL" id="JABBFX010000001">
    <property type="protein sequence ID" value="NML44850.1"/>
    <property type="molecule type" value="Genomic_DNA"/>
</dbReference>
<feature type="domain" description="Aconitase A/isopropylmalate dehydratase small subunit swivel" evidence="3">
    <location>
        <begin position="61"/>
        <end position="108"/>
    </location>
</feature>
<dbReference type="InterPro" id="IPR011827">
    <property type="entry name" value="LeuD_type2/HacB/DmdB"/>
</dbReference>
<evidence type="ECO:0000256" key="2">
    <source>
        <dbReference type="ARBA" id="ARBA00023239"/>
    </source>
</evidence>
<dbReference type="InterPro" id="IPR050075">
    <property type="entry name" value="LeuD"/>
</dbReference>
<dbReference type="Gene3D" id="3.20.19.10">
    <property type="entry name" value="Aconitase, domain 4"/>
    <property type="match status" value="1"/>
</dbReference>
<keyword evidence="5" id="KW-1185">Reference proteome</keyword>
<dbReference type="SUPFAM" id="SSF52016">
    <property type="entry name" value="LeuD/IlvD-like"/>
    <property type="match status" value="1"/>
</dbReference>
<dbReference type="InterPro" id="IPR000573">
    <property type="entry name" value="AconitaseA/IPMdHydase_ssu_swvl"/>
</dbReference>
<proteinExistence type="inferred from homology"/>
<name>A0A848H6C6_9BURK</name>